<dbReference type="PRINTS" id="PR00463">
    <property type="entry name" value="EP450I"/>
</dbReference>
<dbReference type="FunFam" id="1.10.630.10:FF:000238">
    <property type="entry name" value="Cytochrome P450 2A6"/>
    <property type="match status" value="1"/>
</dbReference>
<dbReference type="EMBL" id="JAVRBK010000008">
    <property type="protein sequence ID" value="KAK5640618.1"/>
    <property type="molecule type" value="Genomic_DNA"/>
</dbReference>
<evidence type="ECO:0000256" key="3">
    <source>
        <dbReference type="ARBA" id="ARBA00004174"/>
    </source>
</evidence>
<evidence type="ECO:0000256" key="12">
    <source>
        <dbReference type="ARBA" id="ARBA00023033"/>
    </source>
</evidence>
<reference evidence="17 18" key="1">
    <citation type="journal article" date="2024" name="Insects">
        <title>An Improved Chromosome-Level Genome Assembly of the Firefly Pyrocoelia pectoralis.</title>
        <authorList>
            <person name="Fu X."/>
            <person name="Meyer-Rochow V.B."/>
            <person name="Ballantyne L."/>
            <person name="Zhu X."/>
        </authorList>
    </citation>
    <scope>NUCLEOTIDE SEQUENCE [LARGE SCALE GENOMIC DNA]</scope>
    <source>
        <strain evidence="17">XCY_ONT2</strain>
    </source>
</reference>
<evidence type="ECO:0000256" key="1">
    <source>
        <dbReference type="ARBA" id="ARBA00001971"/>
    </source>
</evidence>
<evidence type="ECO:0000256" key="15">
    <source>
        <dbReference type="RuleBase" id="RU000461"/>
    </source>
</evidence>
<dbReference type="Pfam" id="PF00067">
    <property type="entry name" value="p450"/>
    <property type="match status" value="1"/>
</dbReference>
<evidence type="ECO:0000313" key="17">
    <source>
        <dbReference type="EMBL" id="KAK5640618.1"/>
    </source>
</evidence>
<keyword evidence="11 14" id="KW-0408">Iron</keyword>
<comment type="similarity">
    <text evidence="5 15">Belongs to the cytochrome P450 family.</text>
</comment>
<sequence length="490" mass="55290">MLLIFIFLIAILLALLAYADTRKPRNFPPGPKWLPIIGCAWELRDLHKMKGSLAKATQELAVQYGPVVGARVGRERTVFVCELNATKELLCKVELNGRPDDIFSTSRTFGKRRGIIFTDSEFHQVQKRFLQKQLKESSFRKEVMEATLAHTVRVIIDDLKKKIEGDGVNCISSLFPIHILNSLFTLMTGDTCSDQDMEELCSAMAEFSQNIPLTGAMFTHFPFLKYICPDYCGYNTYVNIHKRILTFVSKRLKFLKQTRDSATPCGFIHEYIKMINCAEGRSSFSEDQLLAIVLDLLIAGYDTTCNTLSFVFMYLLLHPEVQRNAQKEMDSVIGRGRLPSLEDRARLPYVESIILESLRMFAGRGFLIPRRAMKDSTLNGYFIPKGTFIQANSGGTLLDEGAGWKNPKTFDPERFMKDGALNIPDNFILFGLGKRRCLGDTLARANIFLIVASLLHIFHFKPAPGSPPALEIVESFTPSLKPSKAFVTLR</sequence>
<dbReference type="AlphaFoldDB" id="A0AAN7V5H8"/>
<dbReference type="GO" id="GO:0020037">
    <property type="term" value="F:heme binding"/>
    <property type="evidence" value="ECO:0007669"/>
    <property type="project" value="InterPro"/>
</dbReference>
<dbReference type="InterPro" id="IPR017972">
    <property type="entry name" value="Cyt_P450_CS"/>
</dbReference>
<dbReference type="InterPro" id="IPR002401">
    <property type="entry name" value="Cyt_P450_E_grp-I"/>
</dbReference>
<keyword evidence="12 15" id="KW-0503">Monooxygenase</keyword>
<dbReference type="GO" id="GO:0006805">
    <property type="term" value="P:xenobiotic metabolic process"/>
    <property type="evidence" value="ECO:0007669"/>
    <property type="project" value="TreeGrafter"/>
</dbReference>
<dbReference type="GO" id="GO:0006082">
    <property type="term" value="P:organic acid metabolic process"/>
    <property type="evidence" value="ECO:0007669"/>
    <property type="project" value="TreeGrafter"/>
</dbReference>
<dbReference type="PROSITE" id="PS00086">
    <property type="entry name" value="CYTOCHROME_P450"/>
    <property type="match status" value="1"/>
</dbReference>
<protein>
    <recommendedName>
        <fullName evidence="19">Cytochrome P450</fullName>
    </recommendedName>
</protein>
<dbReference type="Gene3D" id="1.10.630.10">
    <property type="entry name" value="Cytochrome P450"/>
    <property type="match status" value="1"/>
</dbReference>
<evidence type="ECO:0000256" key="11">
    <source>
        <dbReference type="ARBA" id="ARBA00023004"/>
    </source>
</evidence>
<name>A0AAN7V5H8_9COLE</name>
<dbReference type="PANTHER" id="PTHR24300:SF376">
    <property type="entry name" value="CYTOCHROME P450 15A1"/>
    <property type="match status" value="1"/>
</dbReference>
<comment type="subcellular location">
    <subcellularLocation>
        <location evidence="4">Endoplasmic reticulum membrane</location>
        <topology evidence="4">Peripheral membrane protein</topology>
    </subcellularLocation>
    <subcellularLocation>
        <location evidence="3">Microsome membrane</location>
        <topology evidence="3">Peripheral membrane protein</topology>
    </subcellularLocation>
</comment>
<keyword evidence="9" id="KW-0492">Microsome</keyword>
<keyword evidence="16" id="KW-0732">Signal</keyword>
<dbReference type="GO" id="GO:0008395">
    <property type="term" value="F:steroid hydroxylase activity"/>
    <property type="evidence" value="ECO:0007669"/>
    <property type="project" value="TreeGrafter"/>
</dbReference>
<dbReference type="InterPro" id="IPR036396">
    <property type="entry name" value="Cyt_P450_sf"/>
</dbReference>
<keyword evidence="18" id="KW-1185">Reference proteome</keyword>
<evidence type="ECO:0000256" key="10">
    <source>
        <dbReference type="ARBA" id="ARBA00023002"/>
    </source>
</evidence>
<dbReference type="PRINTS" id="PR00385">
    <property type="entry name" value="P450"/>
</dbReference>
<dbReference type="GO" id="GO:0005506">
    <property type="term" value="F:iron ion binding"/>
    <property type="evidence" value="ECO:0007669"/>
    <property type="project" value="InterPro"/>
</dbReference>
<keyword evidence="6 14" id="KW-0349">Heme</keyword>
<evidence type="ECO:0000313" key="18">
    <source>
        <dbReference type="Proteomes" id="UP001329430"/>
    </source>
</evidence>
<evidence type="ECO:0000256" key="2">
    <source>
        <dbReference type="ARBA" id="ARBA00003690"/>
    </source>
</evidence>
<evidence type="ECO:0000256" key="6">
    <source>
        <dbReference type="ARBA" id="ARBA00022617"/>
    </source>
</evidence>
<evidence type="ECO:0008006" key="19">
    <source>
        <dbReference type="Google" id="ProtNLM"/>
    </source>
</evidence>
<keyword evidence="13" id="KW-0472">Membrane</keyword>
<dbReference type="InterPro" id="IPR001128">
    <property type="entry name" value="Cyt_P450"/>
</dbReference>
<keyword evidence="8" id="KW-0256">Endoplasmic reticulum</keyword>
<comment type="cofactor">
    <cofactor evidence="1 14">
        <name>heme</name>
        <dbReference type="ChEBI" id="CHEBI:30413"/>
    </cofactor>
</comment>
<feature type="binding site" description="axial binding residue" evidence="14">
    <location>
        <position position="437"/>
    </location>
    <ligand>
        <name>heme</name>
        <dbReference type="ChEBI" id="CHEBI:30413"/>
    </ligand>
    <ligandPart>
        <name>Fe</name>
        <dbReference type="ChEBI" id="CHEBI:18248"/>
    </ligandPart>
</feature>
<dbReference type="PANTHER" id="PTHR24300">
    <property type="entry name" value="CYTOCHROME P450 508A4-RELATED"/>
    <property type="match status" value="1"/>
</dbReference>
<dbReference type="InterPro" id="IPR050182">
    <property type="entry name" value="Cytochrome_P450_fam2"/>
</dbReference>
<comment type="function">
    <text evidence="2">May be involved in the metabolism of insect hormones and in the breakdown of synthetic insecticides.</text>
</comment>
<evidence type="ECO:0000256" key="8">
    <source>
        <dbReference type="ARBA" id="ARBA00022824"/>
    </source>
</evidence>
<evidence type="ECO:0000256" key="5">
    <source>
        <dbReference type="ARBA" id="ARBA00010617"/>
    </source>
</evidence>
<dbReference type="Proteomes" id="UP001329430">
    <property type="component" value="Chromosome 8"/>
</dbReference>
<comment type="caution">
    <text evidence="17">The sequence shown here is derived from an EMBL/GenBank/DDBJ whole genome shotgun (WGS) entry which is preliminary data.</text>
</comment>
<dbReference type="GO" id="GO:0005789">
    <property type="term" value="C:endoplasmic reticulum membrane"/>
    <property type="evidence" value="ECO:0007669"/>
    <property type="project" value="UniProtKB-SubCell"/>
</dbReference>
<gene>
    <name evidence="17" type="ORF">RI129_011429</name>
</gene>
<organism evidence="17 18">
    <name type="scientific">Pyrocoelia pectoralis</name>
    <dbReference type="NCBI Taxonomy" id="417401"/>
    <lineage>
        <taxon>Eukaryota</taxon>
        <taxon>Metazoa</taxon>
        <taxon>Ecdysozoa</taxon>
        <taxon>Arthropoda</taxon>
        <taxon>Hexapoda</taxon>
        <taxon>Insecta</taxon>
        <taxon>Pterygota</taxon>
        <taxon>Neoptera</taxon>
        <taxon>Endopterygota</taxon>
        <taxon>Coleoptera</taxon>
        <taxon>Polyphaga</taxon>
        <taxon>Elateriformia</taxon>
        <taxon>Elateroidea</taxon>
        <taxon>Lampyridae</taxon>
        <taxon>Lampyrinae</taxon>
        <taxon>Pyrocoelia</taxon>
    </lineage>
</organism>
<dbReference type="SUPFAM" id="SSF48264">
    <property type="entry name" value="Cytochrome P450"/>
    <property type="match status" value="1"/>
</dbReference>
<keyword evidence="10 15" id="KW-0560">Oxidoreductase</keyword>
<proteinExistence type="inferred from homology"/>
<dbReference type="GO" id="GO:0016712">
    <property type="term" value="F:oxidoreductase activity, acting on paired donors, with incorporation or reduction of molecular oxygen, reduced flavin or flavoprotein as one donor, and incorporation of one atom of oxygen"/>
    <property type="evidence" value="ECO:0007669"/>
    <property type="project" value="TreeGrafter"/>
</dbReference>
<evidence type="ECO:0000256" key="9">
    <source>
        <dbReference type="ARBA" id="ARBA00022848"/>
    </source>
</evidence>
<evidence type="ECO:0000256" key="13">
    <source>
        <dbReference type="ARBA" id="ARBA00023136"/>
    </source>
</evidence>
<feature type="chain" id="PRO_5042866294" description="Cytochrome P450" evidence="16">
    <location>
        <begin position="22"/>
        <end position="490"/>
    </location>
</feature>
<evidence type="ECO:0000256" key="7">
    <source>
        <dbReference type="ARBA" id="ARBA00022723"/>
    </source>
</evidence>
<keyword evidence="7 14" id="KW-0479">Metal-binding</keyword>
<evidence type="ECO:0000256" key="4">
    <source>
        <dbReference type="ARBA" id="ARBA00004406"/>
    </source>
</evidence>
<evidence type="ECO:0000256" key="16">
    <source>
        <dbReference type="SAM" id="SignalP"/>
    </source>
</evidence>
<accession>A0AAN7V5H8</accession>
<evidence type="ECO:0000256" key="14">
    <source>
        <dbReference type="PIRSR" id="PIRSR602401-1"/>
    </source>
</evidence>
<feature type="signal peptide" evidence="16">
    <location>
        <begin position="1"/>
        <end position="21"/>
    </location>
</feature>